<evidence type="ECO:0000256" key="1">
    <source>
        <dbReference type="ARBA" id="ARBA00011076"/>
    </source>
</evidence>
<protein>
    <recommendedName>
        <fullName evidence="3">glutaminase</fullName>
        <ecNumber evidence="3">3.5.1.2</ecNumber>
    </recommendedName>
</protein>
<evidence type="ECO:0000256" key="5">
    <source>
        <dbReference type="ARBA" id="ARBA00049534"/>
    </source>
</evidence>
<evidence type="ECO:0000256" key="3">
    <source>
        <dbReference type="ARBA" id="ARBA00012918"/>
    </source>
</evidence>
<dbReference type="GO" id="GO:0006537">
    <property type="term" value="P:glutamate biosynthetic process"/>
    <property type="evidence" value="ECO:0007669"/>
    <property type="project" value="TreeGrafter"/>
</dbReference>
<dbReference type="PANTHER" id="PTHR12544">
    <property type="entry name" value="GLUTAMINASE"/>
    <property type="match status" value="1"/>
</dbReference>
<evidence type="ECO:0000313" key="6">
    <source>
        <dbReference type="EMBL" id="QFG74775.1"/>
    </source>
</evidence>
<keyword evidence="4" id="KW-0378">Hydrolase</keyword>
<dbReference type="InterPro" id="IPR015868">
    <property type="entry name" value="Glutaminase"/>
</dbReference>
<dbReference type="FunFam" id="3.40.710.10:FF:000005">
    <property type="entry name" value="Glutaminase"/>
    <property type="match status" value="1"/>
</dbReference>
<organism evidence="6">
    <name type="scientific">Megaviridae environmental sample</name>
    <dbReference type="NCBI Taxonomy" id="1737588"/>
    <lineage>
        <taxon>Viruses</taxon>
        <taxon>Varidnaviria</taxon>
        <taxon>Bamfordvirae</taxon>
        <taxon>Nucleocytoviricota</taxon>
        <taxon>Megaviricetes</taxon>
        <taxon>Imitervirales</taxon>
        <taxon>Mimiviridae</taxon>
        <taxon>environmental samples</taxon>
    </lineage>
</organism>
<reference evidence="6" key="1">
    <citation type="journal article" date="2019" name="Philos. Trans. R. Soc. Lond., B, Biol. Sci.">
        <title>Targeted metagenomic recovery of four divergent viruses reveals shared and distinctive characteristics of giant viruses of marine eukaryotes.</title>
        <authorList>
            <person name="Needham D.M."/>
            <person name="Poirier C."/>
            <person name="Hehenberger E."/>
            <person name="Jimenez V."/>
            <person name="Swalwell J.E."/>
            <person name="Santoro A.E."/>
            <person name="Worden A.Z."/>
        </authorList>
    </citation>
    <scope>NUCLEOTIDE SEQUENCE</scope>
    <source>
        <strain evidence="6">OPacV-421</strain>
    </source>
</reference>
<dbReference type="GO" id="GO:0006543">
    <property type="term" value="P:L-glutamine catabolic process"/>
    <property type="evidence" value="ECO:0007669"/>
    <property type="project" value="TreeGrafter"/>
</dbReference>
<dbReference type="InterPro" id="IPR036770">
    <property type="entry name" value="Ankyrin_rpt-contain_sf"/>
</dbReference>
<proteinExistence type="inferred from homology"/>
<dbReference type="Gene3D" id="1.25.40.20">
    <property type="entry name" value="Ankyrin repeat-containing domain"/>
    <property type="match status" value="1"/>
</dbReference>
<dbReference type="GO" id="GO:0004359">
    <property type="term" value="F:glutaminase activity"/>
    <property type="evidence" value="ECO:0007669"/>
    <property type="project" value="UniProtKB-EC"/>
</dbReference>
<comment type="similarity">
    <text evidence="1">Belongs to the glutaminase family.</text>
</comment>
<comment type="subunit">
    <text evidence="2">Homotetramer.</text>
</comment>
<comment type="catalytic activity">
    <reaction evidence="5">
        <text>L-glutamine + H2O = L-glutamate + NH4(+)</text>
        <dbReference type="Rhea" id="RHEA:15889"/>
        <dbReference type="ChEBI" id="CHEBI:15377"/>
        <dbReference type="ChEBI" id="CHEBI:28938"/>
        <dbReference type="ChEBI" id="CHEBI:29985"/>
        <dbReference type="ChEBI" id="CHEBI:58359"/>
        <dbReference type="EC" id="3.5.1.2"/>
    </reaction>
</comment>
<dbReference type="SUPFAM" id="SSF56601">
    <property type="entry name" value="beta-lactamase/transpeptidase-like"/>
    <property type="match status" value="1"/>
</dbReference>
<dbReference type="InterPro" id="IPR012338">
    <property type="entry name" value="Beta-lactam/transpept-like"/>
</dbReference>
<evidence type="ECO:0000256" key="2">
    <source>
        <dbReference type="ARBA" id="ARBA00011881"/>
    </source>
</evidence>
<dbReference type="Pfam" id="PF04960">
    <property type="entry name" value="Glutaminase"/>
    <property type="match status" value="1"/>
</dbReference>
<sequence>MNNDSWTDFCHTIENIYQKTKFIDDGKVADYIPQLAKANPNLYGVSVYTLDGREYHIGDHDYQFCIQSCSKPISYLLALEEHGLDYVSNHIGKEPSGCKFNSFRFNDENKPFNPLINAGAIMACSLIKPNERDDLRYNHIMDTWKKIVGDKNVEFDNTVYLSEKLTAYRNNALANIMMENGIFPEGTDIEKTLQLYFQACSIKMNTCSLAKCAAMLCNGGVIDNKEVFSAEICKYILCIMYQSGMYDYSGRWGFDIGLPAKSGVSGAIFTVIPNVGGICTFSPRLDKNGNSVRGVHFFTELVKHYRLHIFDLFSNNVHSKKTLIQSKTLFDIGTSSTYKELETYLLQTEEDINKIDYDGRSLLHVLIDEKKYDSIFVLLKHHANYRQKDRWGTSLDKDQCLHIKIVLLYYLKYKMILRSYFLRW</sequence>
<dbReference type="SUPFAM" id="SSF48403">
    <property type="entry name" value="Ankyrin repeat"/>
    <property type="match status" value="1"/>
</dbReference>
<accession>A0A5J6VKY3</accession>
<name>A0A5J6VKY3_9VIRU</name>
<dbReference type="NCBIfam" id="TIGR03814">
    <property type="entry name" value="Gln_ase"/>
    <property type="match status" value="1"/>
</dbReference>
<evidence type="ECO:0000256" key="4">
    <source>
        <dbReference type="ARBA" id="ARBA00022801"/>
    </source>
</evidence>
<dbReference type="HAMAP" id="MF_00313">
    <property type="entry name" value="Glutaminase"/>
    <property type="match status" value="1"/>
</dbReference>
<dbReference type="Gene3D" id="3.40.710.10">
    <property type="entry name" value="DD-peptidase/beta-lactamase superfamily"/>
    <property type="match status" value="1"/>
</dbReference>
<dbReference type="PANTHER" id="PTHR12544:SF29">
    <property type="entry name" value="GLUTAMINASE"/>
    <property type="match status" value="1"/>
</dbReference>
<dbReference type="EC" id="3.5.1.2" evidence="3"/>
<dbReference type="EMBL" id="MN448291">
    <property type="protein sequence ID" value="QFG74775.1"/>
    <property type="molecule type" value="Genomic_DNA"/>
</dbReference>